<reference evidence="1" key="1">
    <citation type="journal article" date="2014" name="Front. Microbiol.">
        <title>High frequency of phylogenetically diverse reductive dehalogenase-homologous genes in deep subseafloor sedimentary metagenomes.</title>
        <authorList>
            <person name="Kawai M."/>
            <person name="Futagami T."/>
            <person name="Toyoda A."/>
            <person name="Takaki Y."/>
            <person name="Nishi S."/>
            <person name="Hori S."/>
            <person name="Arai W."/>
            <person name="Tsubouchi T."/>
            <person name="Morono Y."/>
            <person name="Uchiyama I."/>
            <person name="Ito T."/>
            <person name="Fujiyama A."/>
            <person name="Inagaki F."/>
            <person name="Takami H."/>
        </authorList>
    </citation>
    <scope>NUCLEOTIDE SEQUENCE</scope>
    <source>
        <strain evidence="1">Expedition CK06-06</strain>
    </source>
</reference>
<dbReference type="Pfam" id="PF12228">
    <property type="entry name" value="DUF3604"/>
    <property type="match status" value="1"/>
</dbReference>
<sequence>FGNPIGEPSLMKGNVSKDVVPNRIFVKERGLCWESNPVICKTLNEANLYWGDIHGHTYLGDGLEDPSFFYEYARRVECLDFCAITEHDTWLDERKWEYIRKVNQRFYEPGEFVTLLGFEWSSAQSWDSNRHIYGHKCVYYPHEKGNFYSHLDKRFETPEKLWKALKQGESITIAHHPAYAEAKDSVWGTDWNYHNDKMEPLVEIYSKHGLNEVFGNRWPLFSQDPERFVQSALCRGYKLGFTGGTDTHISRPASNMLEFRRGI</sequence>
<dbReference type="Gene3D" id="3.20.20.140">
    <property type="entry name" value="Metal-dependent hydrolases"/>
    <property type="match status" value="1"/>
</dbReference>
<feature type="non-terminal residue" evidence="1">
    <location>
        <position position="1"/>
    </location>
</feature>
<dbReference type="InterPro" id="IPR022028">
    <property type="entry name" value="DUF3604"/>
</dbReference>
<protein>
    <recommendedName>
        <fullName evidence="2">Polymerase/histidinol phosphatase N-terminal domain-containing protein</fullName>
    </recommendedName>
</protein>
<accession>X1J873</accession>
<organism evidence="1">
    <name type="scientific">marine sediment metagenome</name>
    <dbReference type="NCBI Taxonomy" id="412755"/>
    <lineage>
        <taxon>unclassified sequences</taxon>
        <taxon>metagenomes</taxon>
        <taxon>ecological metagenomes</taxon>
    </lineage>
</organism>
<dbReference type="EMBL" id="BARU01031444">
    <property type="protein sequence ID" value="GAH74549.1"/>
    <property type="molecule type" value="Genomic_DNA"/>
</dbReference>
<gene>
    <name evidence="1" type="ORF">S03H2_49725</name>
</gene>
<dbReference type="AlphaFoldDB" id="X1J873"/>
<proteinExistence type="predicted"/>
<evidence type="ECO:0000313" key="1">
    <source>
        <dbReference type="EMBL" id="GAH74549.1"/>
    </source>
</evidence>
<evidence type="ECO:0008006" key="2">
    <source>
        <dbReference type="Google" id="ProtNLM"/>
    </source>
</evidence>
<dbReference type="SUPFAM" id="SSF89550">
    <property type="entry name" value="PHP domain-like"/>
    <property type="match status" value="1"/>
</dbReference>
<feature type="non-terminal residue" evidence="1">
    <location>
        <position position="263"/>
    </location>
</feature>
<dbReference type="InterPro" id="IPR016195">
    <property type="entry name" value="Pol/histidinol_Pase-like"/>
</dbReference>
<comment type="caution">
    <text evidence="1">The sequence shown here is derived from an EMBL/GenBank/DDBJ whole genome shotgun (WGS) entry which is preliminary data.</text>
</comment>
<name>X1J873_9ZZZZ</name>